<feature type="binding site" evidence="6">
    <location>
        <position position="201"/>
    </location>
    <ligand>
        <name>substrate</name>
    </ligand>
</feature>
<keyword evidence="3 6" id="KW-0963">Cytoplasm</keyword>
<dbReference type="InterPro" id="IPR022896">
    <property type="entry name" value="TrioseP_Isoase_bac/euk"/>
</dbReference>
<dbReference type="UniPathway" id="UPA00109">
    <property type="reaction ID" value="UER00189"/>
</dbReference>
<evidence type="ECO:0000256" key="6">
    <source>
        <dbReference type="HAMAP-Rule" id="MF_00147"/>
    </source>
</evidence>
<evidence type="ECO:0000256" key="1">
    <source>
        <dbReference type="ARBA" id="ARBA00007422"/>
    </source>
</evidence>
<comment type="catalytic activity">
    <reaction evidence="6 7">
        <text>D-glyceraldehyde 3-phosphate = dihydroxyacetone phosphate</text>
        <dbReference type="Rhea" id="RHEA:18585"/>
        <dbReference type="ChEBI" id="CHEBI:57642"/>
        <dbReference type="ChEBI" id="CHEBI:59776"/>
        <dbReference type="EC" id="5.3.1.1"/>
    </reaction>
</comment>
<dbReference type="Proteomes" id="UP000176284">
    <property type="component" value="Unassembled WGS sequence"/>
</dbReference>
<dbReference type="STRING" id="1798410.A3H63_01920"/>
<proteinExistence type="inferred from homology"/>
<dbReference type="InterPro" id="IPR020861">
    <property type="entry name" value="Triosephosphate_isomerase_AS"/>
</dbReference>
<organism evidence="8 9">
    <name type="scientific">Candidatus Harrisonbacteria bacterium RIFCSPLOWO2_02_FULL_45_10c</name>
    <dbReference type="NCBI Taxonomy" id="1798410"/>
    <lineage>
        <taxon>Bacteria</taxon>
        <taxon>Candidatus Harrisoniibacteriota</taxon>
    </lineage>
</organism>
<keyword evidence="2 6" id="KW-0312">Gluconeogenesis</keyword>
<comment type="pathway">
    <text evidence="6 7">Carbohydrate degradation; glycolysis; D-glyceraldehyde 3-phosphate from glycerone phosphate: step 1/1.</text>
</comment>
<keyword evidence="5 6" id="KW-0413">Isomerase</keyword>
<accession>A0A1G1ZTT2</accession>
<dbReference type="PANTHER" id="PTHR21139:SF42">
    <property type="entry name" value="TRIOSEPHOSPHATE ISOMERASE"/>
    <property type="match status" value="1"/>
</dbReference>
<evidence type="ECO:0000256" key="2">
    <source>
        <dbReference type="ARBA" id="ARBA00022432"/>
    </source>
</evidence>
<dbReference type="HAMAP" id="MF_00147_B">
    <property type="entry name" value="TIM_B"/>
    <property type="match status" value="1"/>
</dbReference>
<comment type="subunit">
    <text evidence="6 7">Homodimer.</text>
</comment>
<evidence type="ECO:0000256" key="5">
    <source>
        <dbReference type="ARBA" id="ARBA00023235"/>
    </source>
</evidence>
<dbReference type="EMBL" id="MHJM01000014">
    <property type="protein sequence ID" value="OGY67885.1"/>
    <property type="molecule type" value="Genomic_DNA"/>
</dbReference>
<dbReference type="SUPFAM" id="SSF51351">
    <property type="entry name" value="Triosephosphate isomerase (TIM)"/>
    <property type="match status" value="1"/>
</dbReference>
<dbReference type="PROSITE" id="PS00171">
    <property type="entry name" value="TIM_1"/>
    <property type="match status" value="1"/>
</dbReference>
<dbReference type="EC" id="5.3.1.1" evidence="6 7"/>
<comment type="function">
    <text evidence="6">Involved in the gluconeogenesis. Catalyzes stereospecifically the conversion of dihydroxyacetone phosphate (DHAP) to D-glyceraldehyde-3-phosphate (G3P).</text>
</comment>
<sequence>MKKLIVFNWKMNPETVKEAVDLAKASDSGSVVVAPPFPFLEEVAKHLKKAKLGAQDLFWEAKGAFTGEVSARELKDLCVQYVIIGHSERRRVLGETDEVVAKKLKAAAENGLIPVLCVGETVAEKKEKKTEAVIRRQLEKGLSSIISYKPPVNQLLIAYEPVWAIGTGNPETPESALETIKYIKSLVVSHWPSVRVLYGGSVNSKNLMDYIHYKEIAGALVGGASLKKDEVKKIISLI</sequence>
<dbReference type="CDD" id="cd00311">
    <property type="entry name" value="TIM"/>
    <property type="match status" value="1"/>
</dbReference>
<feature type="binding site" evidence="6">
    <location>
        <begin position="222"/>
        <end position="223"/>
    </location>
    <ligand>
        <name>substrate</name>
    </ligand>
</feature>
<comment type="pathway">
    <text evidence="6 7">Carbohydrate biosynthesis; gluconeogenesis.</text>
</comment>
<dbReference type="GO" id="GO:0006096">
    <property type="term" value="P:glycolytic process"/>
    <property type="evidence" value="ECO:0007669"/>
    <property type="project" value="UniProtKB-UniRule"/>
</dbReference>
<dbReference type="GO" id="GO:0004807">
    <property type="term" value="F:triose-phosphate isomerase activity"/>
    <property type="evidence" value="ECO:0007669"/>
    <property type="project" value="UniProtKB-UniRule"/>
</dbReference>
<protein>
    <recommendedName>
        <fullName evidence="6 7">Triosephosphate isomerase</fullName>
        <shortName evidence="6">TIM</shortName>
        <shortName evidence="6">TPI</shortName>
        <ecNumber evidence="6 7">5.3.1.1</ecNumber>
    </recommendedName>
    <alternativeName>
        <fullName evidence="6">Triose-phosphate isomerase</fullName>
    </alternativeName>
</protein>
<dbReference type="AlphaFoldDB" id="A0A1G1ZTT2"/>
<feature type="binding site" evidence="6">
    <location>
        <begin position="8"/>
        <end position="10"/>
    </location>
    <ligand>
        <name>substrate</name>
    </ligand>
</feature>
<comment type="similarity">
    <text evidence="1 6 7">Belongs to the triosephosphate isomerase family.</text>
</comment>
<dbReference type="InterPro" id="IPR035990">
    <property type="entry name" value="TIM_sf"/>
</dbReference>
<dbReference type="InterPro" id="IPR013785">
    <property type="entry name" value="Aldolase_TIM"/>
</dbReference>
<keyword evidence="4 6" id="KW-0324">Glycolysis</keyword>
<dbReference type="GO" id="GO:0019563">
    <property type="term" value="P:glycerol catabolic process"/>
    <property type="evidence" value="ECO:0007669"/>
    <property type="project" value="TreeGrafter"/>
</dbReference>
<evidence type="ECO:0000313" key="9">
    <source>
        <dbReference type="Proteomes" id="UP000176284"/>
    </source>
</evidence>
<feature type="active site" description="Electrophile" evidence="6">
    <location>
        <position position="86"/>
    </location>
</feature>
<dbReference type="NCBIfam" id="TIGR00419">
    <property type="entry name" value="tim"/>
    <property type="match status" value="1"/>
</dbReference>
<dbReference type="GO" id="GO:0006094">
    <property type="term" value="P:gluconeogenesis"/>
    <property type="evidence" value="ECO:0007669"/>
    <property type="project" value="UniProtKB-UniRule"/>
</dbReference>
<reference evidence="8 9" key="1">
    <citation type="journal article" date="2016" name="Nat. Commun.">
        <title>Thousands of microbial genomes shed light on interconnected biogeochemical processes in an aquifer system.</title>
        <authorList>
            <person name="Anantharaman K."/>
            <person name="Brown C.T."/>
            <person name="Hug L.A."/>
            <person name="Sharon I."/>
            <person name="Castelle C.J."/>
            <person name="Probst A.J."/>
            <person name="Thomas B.C."/>
            <person name="Singh A."/>
            <person name="Wilkins M.J."/>
            <person name="Karaoz U."/>
            <person name="Brodie E.L."/>
            <person name="Williams K.H."/>
            <person name="Hubbard S.S."/>
            <person name="Banfield J.F."/>
        </authorList>
    </citation>
    <scope>NUCLEOTIDE SEQUENCE [LARGE SCALE GENOMIC DNA]</scope>
</reference>
<dbReference type="Gene3D" id="3.20.20.70">
    <property type="entry name" value="Aldolase class I"/>
    <property type="match status" value="1"/>
</dbReference>
<dbReference type="UniPathway" id="UPA00138"/>
<evidence type="ECO:0000313" key="8">
    <source>
        <dbReference type="EMBL" id="OGY67885.1"/>
    </source>
</evidence>
<name>A0A1G1ZTT2_9BACT</name>
<evidence type="ECO:0000256" key="4">
    <source>
        <dbReference type="ARBA" id="ARBA00023152"/>
    </source>
</evidence>
<dbReference type="GO" id="GO:0046166">
    <property type="term" value="P:glyceraldehyde-3-phosphate biosynthetic process"/>
    <property type="evidence" value="ECO:0007669"/>
    <property type="project" value="TreeGrafter"/>
</dbReference>
<comment type="caution">
    <text evidence="8">The sequence shown here is derived from an EMBL/GenBank/DDBJ whole genome shotgun (WGS) entry which is preliminary data.</text>
</comment>
<dbReference type="InterPro" id="IPR000652">
    <property type="entry name" value="Triosephosphate_isomerase"/>
</dbReference>
<dbReference type="PANTHER" id="PTHR21139">
    <property type="entry name" value="TRIOSEPHOSPHATE ISOMERASE"/>
    <property type="match status" value="1"/>
</dbReference>
<dbReference type="GO" id="GO:0005829">
    <property type="term" value="C:cytosol"/>
    <property type="evidence" value="ECO:0007669"/>
    <property type="project" value="TreeGrafter"/>
</dbReference>
<feature type="active site" description="Proton acceptor" evidence="6">
    <location>
        <position position="160"/>
    </location>
</feature>
<evidence type="ECO:0000256" key="7">
    <source>
        <dbReference type="RuleBase" id="RU363013"/>
    </source>
</evidence>
<dbReference type="PROSITE" id="PS51440">
    <property type="entry name" value="TIM_2"/>
    <property type="match status" value="1"/>
</dbReference>
<gene>
    <name evidence="6" type="primary">tpiA</name>
    <name evidence="8" type="ORF">A3H63_01920</name>
</gene>
<evidence type="ECO:0000256" key="3">
    <source>
        <dbReference type="ARBA" id="ARBA00022490"/>
    </source>
</evidence>
<feature type="binding site" evidence="6">
    <location>
        <position position="166"/>
    </location>
    <ligand>
        <name>substrate</name>
    </ligand>
</feature>
<comment type="subcellular location">
    <subcellularLocation>
        <location evidence="6 7">Cytoplasm</location>
    </subcellularLocation>
</comment>
<dbReference type="Pfam" id="PF00121">
    <property type="entry name" value="TIM"/>
    <property type="match status" value="1"/>
</dbReference>